<dbReference type="RefSeq" id="WP_170200996.1">
    <property type="nucleotide sequence ID" value="NZ_BAAAEW010000047.1"/>
</dbReference>
<proteinExistence type="predicted"/>
<evidence type="ECO:0000313" key="2">
    <source>
        <dbReference type="EMBL" id="GAA0769359.1"/>
    </source>
</evidence>
<accession>A0ABP3VYQ6</accession>
<keyword evidence="3" id="KW-1185">Reference proteome</keyword>
<feature type="region of interest" description="Disordered" evidence="1">
    <location>
        <begin position="1"/>
        <end position="24"/>
    </location>
</feature>
<protein>
    <submittedName>
        <fullName evidence="2">Uncharacterized protein</fullName>
    </submittedName>
</protein>
<evidence type="ECO:0000256" key="1">
    <source>
        <dbReference type="SAM" id="MobiDB-lite"/>
    </source>
</evidence>
<evidence type="ECO:0000313" key="3">
    <source>
        <dbReference type="Proteomes" id="UP001500279"/>
    </source>
</evidence>
<comment type="caution">
    <text evidence="2">The sequence shown here is derived from an EMBL/GenBank/DDBJ whole genome shotgun (WGS) entry which is preliminary data.</text>
</comment>
<sequence>MRTKPPASPRPSAHAGDGIGHPRAGSVAGCIAGSGLRLLAGGKELELLDELRESRGF</sequence>
<gene>
    <name evidence="2" type="ORF">GCM10009107_60120</name>
</gene>
<reference evidence="3" key="1">
    <citation type="journal article" date="2019" name="Int. J. Syst. Evol. Microbiol.">
        <title>The Global Catalogue of Microorganisms (GCM) 10K type strain sequencing project: providing services to taxonomists for standard genome sequencing and annotation.</title>
        <authorList>
            <consortium name="The Broad Institute Genomics Platform"/>
            <consortium name="The Broad Institute Genome Sequencing Center for Infectious Disease"/>
            <person name="Wu L."/>
            <person name="Ma J."/>
        </authorList>
    </citation>
    <scope>NUCLEOTIDE SEQUENCE [LARGE SCALE GENOMIC DNA]</scope>
    <source>
        <strain evidence="3">JCM 15503</strain>
    </source>
</reference>
<dbReference type="EMBL" id="BAAAEW010000047">
    <property type="protein sequence ID" value="GAA0769359.1"/>
    <property type="molecule type" value="Genomic_DNA"/>
</dbReference>
<name>A0ABP3VYQ6_9BURK</name>
<organism evidence="2 3">
    <name type="scientific">Ideonella azotifigens</name>
    <dbReference type="NCBI Taxonomy" id="513160"/>
    <lineage>
        <taxon>Bacteria</taxon>
        <taxon>Pseudomonadati</taxon>
        <taxon>Pseudomonadota</taxon>
        <taxon>Betaproteobacteria</taxon>
        <taxon>Burkholderiales</taxon>
        <taxon>Sphaerotilaceae</taxon>
        <taxon>Ideonella</taxon>
    </lineage>
</organism>
<dbReference type="Proteomes" id="UP001500279">
    <property type="component" value="Unassembled WGS sequence"/>
</dbReference>